<keyword evidence="4" id="KW-1185">Reference proteome</keyword>
<dbReference type="AlphaFoldDB" id="A0A7N0T0C7"/>
<dbReference type="PANTHER" id="PTHR43880:SF7">
    <property type="entry name" value="ALCOHOL DEHYDROGENASE-LIKE 7"/>
    <property type="match status" value="1"/>
</dbReference>
<dbReference type="GO" id="GO:0046294">
    <property type="term" value="P:formaldehyde catabolic process"/>
    <property type="evidence" value="ECO:0007669"/>
    <property type="project" value="TreeGrafter"/>
</dbReference>
<dbReference type="EnsemblPlants" id="Kaladp0016s0122.1.v1.1">
    <property type="protein sequence ID" value="Kaladp0016s0122.1.v1.1"/>
    <property type="gene ID" value="Kaladp0016s0122.v1.1"/>
</dbReference>
<sequence length="105" mass="11631">MCLTKCLNNWLTGGSYYAAAIARAAGEPLILTGSLFGHLKPKSDIPLLINRYKDQELNLDDFVTHEIDFEDINKAFDLLVGGRCIRCIIWIGKEDKCSTVPSAIS</sequence>
<dbReference type="Gramene" id="Kaladp0016s0122.1.v1.1">
    <property type="protein sequence ID" value="Kaladp0016s0122.1.v1.1"/>
    <property type="gene ID" value="Kaladp0016s0122.v1.1"/>
</dbReference>
<dbReference type="GO" id="GO:0051903">
    <property type="term" value="F:S-(hydroxymethyl)glutathione dehydrogenase [NAD(P)+] activity"/>
    <property type="evidence" value="ECO:0007669"/>
    <property type="project" value="TreeGrafter"/>
</dbReference>
<evidence type="ECO:0008006" key="5">
    <source>
        <dbReference type="Google" id="ProtNLM"/>
    </source>
</evidence>
<evidence type="ECO:0000313" key="3">
    <source>
        <dbReference type="EnsemblPlants" id="Kaladp0016s0122.1.v1.1"/>
    </source>
</evidence>
<dbReference type="GO" id="GO:0008270">
    <property type="term" value="F:zinc ion binding"/>
    <property type="evidence" value="ECO:0007669"/>
    <property type="project" value="TreeGrafter"/>
</dbReference>
<dbReference type="SUPFAM" id="SSF50129">
    <property type="entry name" value="GroES-like"/>
    <property type="match status" value="1"/>
</dbReference>
<proteinExistence type="predicted"/>
<dbReference type="PANTHER" id="PTHR43880">
    <property type="entry name" value="ALCOHOL DEHYDROGENASE"/>
    <property type="match status" value="1"/>
</dbReference>
<reference evidence="3" key="1">
    <citation type="submission" date="2021-01" db="UniProtKB">
        <authorList>
            <consortium name="EnsemblPlants"/>
        </authorList>
    </citation>
    <scope>IDENTIFICATION</scope>
</reference>
<protein>
    <recommendedName>
        <fullName evidence="5">Alcohol dehydrogenase</fullName>
    </recommendedName>
</protein>
<keyword evidence="1" id="KW-0479">Metal-binding</keyword>
<evidence type="ECO:0000313" key="4">
    <source>
        <dbReference type="Proteomes" id="UP000594263"/>
    </source>
</evidence>
<dbReference type="InterPro" id="IPR011032">
    <property type="entry name" value="GroES-like_sf"/>
</dbReference>
<accession>A0A7N0T0C7</accession>
<evidence type="ECO:0000256" key="2">
    <source>
        <dbReference type="ARBA" id="ARBA00022833"/>
    </source>
</evidence>
<name>A0A7N0T0C7_KALFE</name>
<keyword evidence="2" id="KW-0862">Zinc</keyword>
<dbReference type="GO" id="GO:0005829">
    <property type="term" value="C:cytosol"/>
    <property type="evidence" value="ECO:0007669"/>
    <property type="project" value="TreeGrafter"/>
</dbReference>
<dbReference type="Proteomes" id="UP000594263">
    <property type="component" value="Unplaced"/>
</dbReference>
<evidence type="ECO:0000256" key="1">
    <source>
        <dbReference type="ARBA" id="ARBA00022723"/>
    </source>
</evidence>
<dbReference type="Gene3D" id="3.90.180.10">
    <property type="entry name" value="Medium-chain alcohol dehydrogenases, catalytic domain"/>
    <property type="match status" value="1"/>
</dbReference>
<organism evidence="3 4">
    <name type="scientific">Kalanchoe fedtschenkoi</name>
    <name type="common">Lavender scallops</name>
    <name type="synonym">South American air plant</name>
    <dbReference type="NCBI Taxonomy" id="63787"/>
    <lineage>
        <taxon>Eukaryota</taxon>
        <taxon>Viridiplantae</taxon>
        <taxon>Streptophyta</taxon>
        <taxon>Embryophyta</taxon>
        <taxon>Tracheophyta</taxon>
        <taxon>Spermatophyta</taxon>
        <taxon>Magnoliopsida</taxon>
        <taxon>eudicotyledons</taxon>
        <taxon>Gunneridae</taxon>
        <taxon>Pentapetalae</taxon>
        <taxon>Saxifragales</taxon>
        <taxon>Crassulaceae</taxon>
        <taxon>Kalanchoe</taxon>
    </lineage>
</organism>